<evidence type="ECO:0000313" key="2">
    <source>
        <dbReference type="EMBL" id="VDP86748.1"/>
    </source>
</evidence>
<evidence type="ECO:0000313" key="4">
    <source>
        <dbReference type="WBParaSite" id="ECPE_0001027901-mRNA-1"/>
    </source>
</evidence>
<keyword evidence="3" id="KW-1185">Reference proteome</keyword>
<protein>
    <submittedName>
        <fullName evidence="2 4">Uncharacterized protein</fullName>
    </submittedName>
</protein>
<accession>A0A183ATG2</accession>
<dbReference type="Proteomes" id="UP000272942">
    <property type="component" value="Unassembled WGS sequence"/>
</dbReference>
<dbReference type="EMBL" id="UZAN01048746">
    <property type="protein sequence ID" value="VDP86748.1"/>
    <property type="molecule type" value="Genomic_DNA"/>
</dbReference>
<feature type="compositionally biased region" description="Polar residues" evidence="1">
    <location>
        <begin position="114"/>
        <end position="127"/>
    </location>
</feature>
<feature type="compositionally biased region" description="Polar residues" evidence="1">
    <location>
        <begin position="286"/>
        <end position="306"/>
    </location>
</feature>
<feature type="region of interest" description="Disordered" evidence="1">
    <location>
        <begin position="216"/>
        <end position="274"/>
    </location>
</feature>
<dbReference type="WBParaSite" id="ECPE_0001027901-mRNA-1">
    <property type="protein sequence ID" value="ECPE_0001027901-mRNA-1"/>
    <property type="gene ID" value="ECPE_0001027901"/>
</dbReference>
<dbReference type="OrthoDB" id="273917at2759"/>
<organism evidence="4">
    <name type="scientific">Echinostoma caproni</name>
    <dbReference type="NCBI Taxonomy" id="27848"/>
    <lineage>
        <taxon>Eukaryota</taxon>
        <taxon>Metazoa</taxon>
        <taxon>Spiralia</taxon>
        <taxon>Lophotrochozoa</taxon>
        <taxon>Platyhelminthes</taxon>
        <taxon>Trematoda</taxon>
        <taxon>Digenea</taxon>
        <taxon>Plagiorchiida</taxon>
        <taxon>Echinostomata</taxon>
        <taxon>Echinostomatoidea</taxon>
        <taxon>Echinostomatidae</taxon>
        <taxon>Echinostoma</taxon>
    </lineage>
</organism>
<reference evidence="2 3" key="2">
    <citation type="submission" date="2018-11" db="EMBL/GenBank/DDBJ databases">
        <authorList>
            <consortium name="Pathogen Informatics"/>
        </authorList>
    </citation>
    <scope>NUCLEOTIDE SEQUENCE [LARGE SCALE GENOMIC DNA]</scope>
    <source>
        <strain evidence="2 3">Egypt</strain>
    </source>
</reference>
<feature type="region of interest" description="Disordered" evidence="1">
    <location>
        <begin position="361"/>
        <end position="402"/>
    </location>
</feature>
<sequence>MAVKDPLFPGNDVGRRSHCAIQVKQAFEYAYVVLSHAVLPQFHYLHGRTDVTYLGRIIRMSKAHFGVGLRTFSHLDRTFTLQKSLEARQRIREFARRMQDTVKLNVLPPDSEGRSQQVSANDPSQLNTTVPPVTTTLWPSAGLPYLFAPGLSLLVPGPLALNNVKTTAMPWPIAANQPLMVQIPFVPQILQQSEESTVAPQAPTSTVVSATTAEKAITTNSEDSSKVEPSNVTSTAGSNATDSNHSPVAEHGSRSDEVDLSSSVVHSEDKPGECSVLADELASLSTYTGKDSPDQSSGKSSQPTSQEHQDCKRRCLRPNSPGHQQPSQNSTVVASSNEPPDLAIYSMTYPTAGGGNVHITYSSEPPIPNASTIRSRKSTSASIQKARHPSAPVPSSISGPRDVASASRTVRFAGAHTGQVDACLTINSVFPTTTTTTAVQKRHSTGSRRSNK</sequence>
<gene>
    <name evidence="2" type="ORF">ECPE_LOCUS10247</name>
</gene>
<reference evidence="4" key="1">
    <citation type="submission" date="2016-06" db="UniProtKB">
        <authorList>
            <consortium name="WormBaseParasite"/>
        </authorList>
    </citation>
    <scope>IDENTIFICATION</scope>
</reference>
<feature type="compositionally biased region" description="Polar residues" evidence="1">
    <location>
        <begin position="321"/>
        <end position="337"/>
    </location>
</feature>
<evidence type="ECO:0000256" key="1">
    <source>
        <dbReference type="SAM" id="MobiDB-lite"/>
    </source>
</evidence>
<evidence type="ECO:0000313" key="3">
    <source>
        <dbReference type="Proteomes" id="UP000272942"/>
    </source>
</evidence>
<feature type="compositionally biased region" description="Polar residues" evidence="1">
    <location>
        <begin position="217"/>
        <end position="246"/>
    </location>
</feature>
<dbReference type="AlphaFoldDB" id="A0A183ATG2"/>
<feature type="compositionally biased region" description="Polar residues" evidence="1">
    <location>
        <begin position="361"/>
        <end position="383"/>
    </location>
</feature>
<proteinExistence type="predicted"/>
<feature type="region of interest" description="Disordered" evidence="1">
    <location>
        <begin position="106"/>
        <end position="130"/>
    </location>
</feature>
<name>A0A183ATG2_9TREM</name>
<feature type="region of interest" description="Disordered" evidence="1">
    <location>
        <begin position="286"/>
        <end position="337"/>
    </location>
</feature>